<feature type="domain" description="C2H2-type" evidence="13">
    <location>
        <begin position="379"/>
        <end position="406"/>
    </location>
</feature>
<keyword evidence="5 11" id="KW-0863">Zinc-finger</keyword>
<dbReference type="FunFam" id="3.30.160.60:FF:002343">
    <property type="entry name" value="Zinc finger protein 33A"/>
    <property type="match status" value="5"/>
</dbReference>
<feature type="domain" description="C2H2-type" evidence="13">
    <location>
        <begin position="903"/>
        <end position="930"/>
    </location>
</feature>
<dbReference type="Pfam" id="PF00096">
    <property type="entry name" value="zf-C2H2"/>
    <property type="match status" value="15"/>
</dbReference>
<feature type="domain" description="C2H2-type" evidence="13">
    <location>
        <begin position="791"/>
        <end position="818"/>
    </location>
</feature>
<dbReference type="GO" id="GO:0000981">
    <property type="term" value="F:DNA-binding transcription factor activity, RNA polymerase II-specific"/>
    <property type="evidence" value="ECO:0007669"/>
    <property type="project" value="TreeGrafter"/>
</dbReference>
<feature type="compositionally biased region" description="Basic and acidic residues" evidence="12">
    <location>
        <begin position="30"/>
        <end position="44"/>
    </location>
</feature>
<feature type="compositionally biased region" description="Low complexity" evidence="12">
    <location>
        <begin position="638"/>
        <end position="648"/>
    </location>
</feature>
<dbReference type="FunFam" id="3.30.160.60:FF:000744">
    <property type="entry name" value="zinc finger E-box-binding homeobox 1"/>
    <property type="match status" value="1"/>
</dbReference>
<feature type="domain" description="C2H2-type" evidence="13">
    <location>
        <begin position="764"/>
        <end position="791"/>
    </location>
</feature>
<feature type="domain" description="C2H2-type" evidence="13">
    <location>
        <begin position="267"/>
        <end position="294"/>
    </location>
</feature>
<feature type="domain" description="C2H2-type" evidence="13">
    <location>
        <begin position="212"/>
        <end position="239"/>
    </location>
</feature>
<dbReference type="FunFam" id="3.30.160.60:FF:000052">
    <property type="entry name" value="zinc finger protein 546 isoform X1"/>
    <property type="match status" value="1"/>
</dbReference>
<dbReference type="PROSITE" id="PS00028">
    <property type="entry name" value="ZINC_FINGER_C2H2_1"/>
    <property type="match status" value="20"/>
</dbReference>
<evidence type="ECO:0000256" key="10">
    <source>
        <dbReference type="ARBA" id="ARBA00023242"/>
    </source>
</evidence>
<dbReference type="SUPFAM" id="SSF57667">
    <property type="entry name" value="beta-beta-alpha zinc fingers"/>
    <property type="match status" value="13"/>
</dbReference>
<dbReference type="GO" id="GO:0005634">
    <property type="term" value="C:nucleus"/>
    <property type="evidence" value="ECO:0007669"/>
    <property type="project" value="UniProtKB-SubCell"/>
</dbReference>
<dbReference type="FunFam" id="3.30.160.60:FF:000358">
    <property type="entry name" value="zinc finger protein 24"/>
    <property type="match status" value="4"/>
</dbReference>
<organism evidence="14 15">
    <name type="scientific">Thamnophis sirtalis</name>
    <dbReference type="NCBI Taxonomy" id="35019"/>
    <lineage>
        <taxon>Eukaryota</taxon>
        <taxon>Metazoa</taxon>
        <taxon>Chordata</taxon>
        <taxon>Craniata</taxon>
        <taxon>Vertebrata</taxon>
        <taxon>Euteleostomi</taxon>
        <taxon>Lepidosauria</taxon>
        <taxon>Squamata</taxon>
        <taxon>Bifurcata</taxon>
        <taxon>Unidentata</taxon>
        <taxon>Episquamata</taxon>
        <taxon>Toxicofera</taxon>
        <taxon>Serpentes</taxon>
        <taxon>Colubroidea</taxon>
        <taxon>Colubridae</taxon>
        <taxon>Natricinae</taxon>
        <taxon>Thamnophis</taxon>
    </lineage>
</organism>
<dbReference type="FunFam" id="3.30.160.60:FF:001498">
    <property type="entry name" value="Zinc finger protein 404"/>
    <property type="match status" value="2"/>
</dbReference>
<evidence type="ECO:0000256" key="12">
    <source>
        <dbReference type="SAM" id="MobiDB-lite"/>
    </source>
</evidence>
<dbReference type="InterPro" id="IPR041697">
    <property type="entry name" value="Znf-C2H2_11"/>
</dbReference>
<evidence type="ECO:0000256" key="7">
    <source>
        <dbReference type="ARBA" id="ARBA00023015"/>
    </source>
</evidence>
<feature type="domain" description="C2H2-type" evidence="13">
    <location>
        <begin position="351"/>
        <end position="378"/>
    </location>
</feature>
<feature type="compositionally biased region" description="Basic and acidic residues" evidence="12">
    <location>
        <begin position="152"/>
        <end position="163"/>
    </location>
</feature>
<feature type="domain" description="C2H2-type" evidence="13">
    <location>
        <begin position="1014"/>
        <end position="1041"/>
    </location>
</feature>
<feature type="compositionally biased region" description="Polar residues" evidence="12">
    <location>
        <begin position="650"/>
        <end position="664"/>
    </location>
</feature>
<dbReference type="Gene3D" id="3.30.160.60">
    <property type="entry name" value="Classic Zinc Finger"/>
    <property type="match status" value="21"/>
</dbReference>
<dbReference type="AlphaFoldDB" id="A0A6I9Y4X2"/>
<reference evidence="15" key="1">
    <citation type="submission" date="2025-08" db="UniProtKB">
        <authorList>
            <consortium name="RefSeq"/>
        </authorList>
    </citation>
    <scope>IDENTIFICATION</scope>
    <source>
        <tissue evidence="15">Skeletal muscle</tissue>
    </source>
</reference>
<feature type="domain" description="C2H2-type" evidence="13">
    <location>
        <begin position="240"/>
        <end position="267"/>
    </location>
</feature>
<evidence type="ECO:0000256" key="5">
    <source>
        <dbReference type="ARBA" id="ARBA00022771"/>
    </source>
</evidence>
<evidence type="ECO:0000256" key="8">
    <source>
        <dbReference type="ARBA" id="ARBA00023125"/>
    </source>
</evidence>
<proteinExistence type="inferred from homology"/>
<keyword evidence="3" id="KW-0479">Metal-binding</keyword>
<dbReference type="Proteomes" id="UP000504617">
    <property type="component" value="Unplaced"/>
</dbReference>
<evidence type="ECO:0000256" key="2">
    <source>
        <dbReference type="ARBA" id="ARBA00006991"/>
    </source>
</evidence>
<feature type="region of interest" description="Disordered" evidence="12">
    <location>
        <begin position="508"/>
        <end position="533"/>
    </location>
</feature>
<feature type="domain" description="C2H2-type" evidence="13">
    <location>
        <begin position="184"/>
        <end position="211"/>
    </location>
</feature>
<evidence type="ECO:0000313" key="14">
    <source>
        <dbReference type="Proteomes" id="UP000504617"/>
    </source>
</evidence>
<feature type="domain" description="C2H2-type" evidence="13">
    <location>
        <begin position="295"/>
        <end position="322"/>
    </location>
</feature>
<feature type="domain" description="C2H2-type" evidence="13">
    <location>
        <begin position="875"/>
        <end position="902"/>
    </location>
</feature>
<protein>
    <submittedName>
        <fullName evidence="15">Zinc finger protein 420-like</fullName>
    </submittedName>
</protein>
<dbReference type="OrthoDB" id="9042969at2759"/>
<feature type="domain" description="C2H2-type" evidence="13">
    <location>
        <begin position="958"/>
        <end position="985"/>
    </location>
</feature>
<evidence type="ECO:0000256" key="9">
    <source>
        <dbReference type="ARBA" id="ARBA00023163"/>
    </source>
</evidence>
<comment type="similarity">
    <text evidence="2">Belongs to the krueppel C2H2-type zinc-finger protein family.</text>
</comment>
<keyword evidence="6" id="KW-0862">Zinc</keyword>
<dbReference type="FunFam" id="3.30.160.60:FF:000383">
    <property type="entry name" value="Uncharacterized protein"/>
    <property type="match status" value="2"/>
</dbReference>
<feature type="domain" description="C2H2-type" evidence="13">
    <location>
        <begin position="323"/>
        <end position="350"/>
    </location>
</feature>
<accession>A0A6I9Y4X2</accession>
<dbReference type="PANTHER" id="PTHR23235:SF160">
    <property type="entry name" value="GASTRULA ZINC FINGER PROTEIN XLCGF7.1-LIKE-RELATED"/>
    <property type="match status" value="1"/>
</dbReference>
<keyword evidence="9" id="KW-0804">Transcription</keyword>
<keyword evidence="14" id="KW-1185">Reference proteome</keyword>
<dbReference type="RefSeq" id="XP_013912640.1">
    <property type="nucleotide sequence ID" value="XM_014057165.1"/>
</dbReference>
<comment type="subcellular location">
    <subcellularLocation>
        <location evidence="1">Nucleus</location>
    </subcellularLocation>
</comment>
<keyword evidence="4" id="KW-0677">Repeat</keyword>
<dbReference type="InterPro" id="IPR036236">
    <property type="entry name" value="Znf_C2H2_sf"/>
</dbReference>
<feature type="region of interest" description="Disordered" evidence="12">
    <location>
        <begin position="142"/>
        <end position="165"/>
    </location>
</feature>
<sequence length="1068" mass="123208">MKNSENRDEEQESTCRRDQQFSSGNLPLKLETEESSYKSRKQQEKPSLGCENQDIPLQQEFTTAVTAEKAAVSKENNVSLFPQYDTKYLYHVELNESPSTEKLEQHRERFEEDYQCTSSTNKKEENMIIEKRLEVSGSRVIHNVNPYPSSHLGERRNSPERAKTNSGVNLLGNIPACKTEEGWYECSQCGKCFNKAKYWKQHQKIHTGEKPYKCSDCGKCFNQSGNLKTHQRIHTGERPYKCSQCGKCFSHTNCLKIHERIHTGETYKCTQCGKCFRETGILKRHLRIHTGETPYKCSQCGKGFNLMGTLRKHQRIHTGEKPYKCSHCDKCFRETGILKRHQRTHTGERPYKCSQCGKCFTHTNVLKIHQRIHTGETPYKCAQCGRSFSQMGNLKTHQRIHARDNLNMGQDVTSTKDHANPRSLGKTPSKPEFVLEVVFFLTEQNLKSETYYRVSGILIHSLSQKDIHLDGNTIQKEIRNTLGASNLIVNFSFPSSVESLLGAEIKVENSKNQGEEPEESRRRRDQEFSSGNLPIKVEMEEESYKSREQLQQKSVHTSLQQEFTTALTEKATMSKKNNVPLFSQYDKRYHNQMEPNSLACTEKLGQCPQRFEDSYQPTSTMSQEEEHILSEQRLEISDNGTGNNLDNLGKTRNISPESGKTLTNSNSLSRFPVCNPEEEWYECSHCGKGFNKAKYWKQHQKIHTGEKPYKCLQCGKCFNQSGNLKTHQRIHTGERPYKCSHWGKCFSHTNCLKMHQRIHTGETYKCTQCGKCFSHTNCLKMHQRIHTGETYKCTQCGKCFRETGILKRHQRTHTRERPYKCSQCGKCFSLSGILKRHQRTHTGERPYKCSQCGKGFNQMGTLKKHQRIHTGEKPYKCSQCGKCFNQSGNLKTHQRIHTGERPYKCSHCGKCFSHTNCLKMHQRIHTGETYKCTQCGKCFRETGILKRHLRTHTGERPYKCSQCGKCFSLAGILKRHQRTHTGERPYKCSQCGKGFNRLGTLKKHQRIHTGEKPYKCSHCQKCFNERGNLKRHQRIHARESLNIIQEFILENDHINVIKVGKASTGQGV</sequence>
<evidence type="ECO:0000256" key="6">
    <source>
        <dbReference type="ARBA" id="ARBA00022833"/>
    </source>
</evidence>
<keyword evidence="10" id="KW-0539">Nucleus</keyword>
<evidence type="ECO:0000256" key="1">
    <source>
        <dbReference type="ARBA" id="ARBA00004123"/>
    </source>
</evidence>
<dbReference type="FunFam" id="3.30.160.60:FF:001427">
    <property type="entry name" value="Zinc finger 45-like"/>
    <property type="match status" value="1"/>
</dbReference>
<evidence type="ECO:0000256" key="3">
    <source>
        <dbReference type="ARBA" id="ARBA00022723"/>
    </source>
</evidence>
<feature type="domain" description="C2H2-type" evidence="13">
    <location>
        <begin position="681"/>
        <end position="708"/>
    </location>
</feature>
<keyword evidence="7" id="KW-0805">Transcription regulation</keyword>
<feature type="domain" description="C2H2-type" evidence="13">
    <location>
        <begin position="737"/>
        <end position="764"/>
    </location>
</feature>
<dbReference type="GeneID" id="106541659"/>
<feature type="domain" description="C2H2-type" evidence="13">
    <location>
        <begin position="847"/>
        <end position="874"/>
    </location>
</feature>
<feature type="domain" description="C2H2-type" evidence="13">
    <location>
        <begin position="930"/>
        <end position="957"/>
    </location>
</feature>
<gene>
    <name evidence="15" type="primary">LOC106541659</name>
</gene>
<evidence type="ECO:0000256" key="11">
    <source>
        <dbReference type="PROSITE-ProRule" id="PRU00042"/>
    </source>
</evidence>
<evidence type="ECO:0000259" key="13">
    <source>
        <dbReference type="PROSITE" id="PS50157"/>
    </source>
</evidence>
<dbReference type="FunFam" id="3.30.160.60:FF:001933">
    <property type="entry name" value="Zinc finger protein 870"/>
    <property type="match status" value="1"/>
</dbReference>
<name>A0A6I9Y4X2_9SAUR</name>
<dbReference type="FunFam" id="3.30.160.60:FF:001954">
    <property type="entry name" value="Zinc finger protein 787"/>
    <property type="match status" value="4"/>
</dbReference>
<dbReference type="SMART" id="SM00355">
    <property type="entry name" value="ZnF_C2H2"/>
    <property type="match status" value="21"/>
</dbReference>
<dbReference type="InterPro" id="IPR013087">
    <property type="entry name" value="Znf_C2H2_type"/>
</dbReference>
<dbReference type="PROSITE" id="PS50157">
    <property type="entry name" value="ZINC_FINGER_C2H2_2"/>
    <property type="match status" value="21"/>
</dbReference>
<keyword evidence="8" id="KW-0238">DNA-binding</keyword>
<feature type="domain" description="C2H2-type" evidence="13">
    <location>
        <begin position="709"/>
        <end position="736"/>
    </location>
</feature>
<dbReference type="Pfam" id="PF16622">
    <property type="entry name" value="zf-C2H2_11"/>
    <property type="match status" value="2"/>
</dbReference>
<dbReference type="PANTHER" id="PTHR23235">
    <property type="entry name" value="KRUEPPEL-LIKE TRANSCRIPTION FACTOR"/>
    <property type="match status" value="1"/>
</dbReference>
<feature type="domain" description="C2H2-type" evidence="13">
    <location>
        <begin position="819"/>
        <end position="846"/>
    </location>
</feature>
<feature type="region of interest" description="Disordered" evidence="12">
    <location>
        <begin position="1"/>
        <end position="52"/>
    </location>
</feature>
<dbReference type="KEGG" id="tsr:106541659"/>
<feature type="region of interest" description="Disordered" evidence="12">
    <location>
        <begin position="637"/>
        <end position="664"/>
    </location>
</feature>
<evidence type="ECO:0000256" key="4">
    <source>
        <dbReference type="ARBA" id="ARBA00022737"/>
    </source>
</evidence>
<evidence type="ECO:0000313" key="15">
    <source>
        <dbReference type="RefSeq" id="XP_013912640.1"/>
    </source>
</evidence>
<feature type="domain" description="C2H2-type" evidence="13">
    <location>
        <begin position="986"/>
        <end position="1013"/>
    </location>
</feature>
<dbReference type="GO" id="GO:0000978">
    <property type="term" value="F:RNA polymerase II cis-regulatory region sequence-specific DNA binding"/>
    <property type="evidence" value="ECO:0007669"/>
    <property type="project" value="TreeGrafter"/>
</dbReference>
<dbReference type="GO" id="GO:0008270">
    <property type="term" value="F:zinc ion binding"/>
    <property type="evidence" value="ECO:0007669"/>
    <property type="project" value="UniProtKB-KW"/>
</dbReference>